<sequence>MFVPARRMAKLVACLVQLADGPTRPSAEEEWSSSADVRAGRVFDPARPSAELDWSSSVDGRAGLMVDPARPSAELTGGIGMLTQSSILRQTMGSIKPWEVYYAPFPPRLGVTQSYRRLYSYPALFERYGLRVSHTPHQSLGGLGILRGVHREVLTLVGCRSGSRTAKGEEQGYEVYLNDLNEGGYTPQNREADGLVPAIGDLDCARGGRRQRFLGGMVAAAALDSRRASLGECLMAQL</sequence>
<dbReference type="Gramene" id="Bra021597.1">
    <property type="protein sequence ID" value="Bra021597.1-P"/>
    <property type="gene ID" value="Bra021597"/>
</dbReference>
<evidence type="ECO:0000313" key="2">
    <source>
        <dbReference type="Proteomes" id="UP000011750"/>
    </source>
</evidence>
<accession>M4DYK1</accession>
<evidence type="ECO:0000313" key="1">
    <source>
        <dbReference type="EnsemblPlants" id="Bra021597.1-P"/>
    </source>
</evidence>
<dbReference type="HOGENOM" id="CLU_1167285_0_0_1"/>
<dbReference type="Proteomes" id="UP000011750">
    <property type="component" value="Chromosome A01"/>
</dbReference>
<reference evidence="1 2" key="1">
    <citation type="journal article" date="2011" name="Nat. Genet.">
        <title>The genome of the mesopolyploid crop species Brassica rapa.</title>
        <authorList>
            <consortium name="Brassica rapa Genome Sequencing Project Consortium"/>
            <person name="Wang X."/>
            <person name="Wang H."/>
            <person name="Wang J."/>
            <person name="Sun R."/>
            <person name="Wu J."/>
            <person name="Liu S."/>
            <person name="Bai Y."/>
            <person name="Mun J.H."/>
            <person name="Bancroft I."/>
            <person name="Cheng F."/>
            <person name="Huang S."/>
            <person name="Li X."/>
            <person name="Hua W."/>
            <person name="Wang J."/>
            <person name="Wang X."/>
            <person name="Freeling M."/>
            <person name="Pires J.C."/>
            <person name="Paterson A.H."/>
            <person name="Chalhoub B."/>
            <person name="Wang B."/>
            <person name="Hayward A."/>
            <person name="Sharpe A.G."/>
            <person name="Park B.S."/>
            <person name="Weisshaar B."/>
            <person name="Liu B."/>
            <person name="Li B."/>
            <person name="Liu B."/>
            <person name="Tong C."/>
            <person name="Song C."/>
            <person name="Duran C."/>
            <person name="Peng C."/>
            <person name="Geng C."/>
            <person name="Koh C."/>
            <person name="Lin C."/>
            <person name="Edwards D."/>
            <person name="Mu D."/>
            <person name="Shen D."/>
            <person name="Soumpourou E."/>
            <person name="Li F."/>
            <person name="Fraser F."/>
            <person name="Conant G."/>
            <person name="Lassalle G."/>
            <person name="King G.J."/>
            <person name="Bonnema G."/>
            <person name="Tang H."/>
            <person name="Wang H."/>
            <person name="Belcram H."/>
            <person name="Zhou H."/>
            <person name="Hirakawa H."/>
            <person name="Abe H."/>
            <person name="Guo H."/>
            <person name="Wang H."/>
            <person name="Jin H."/>
            <person name="Parkin I.A."/>
            <person name="Batley J."/>
            <person name="Kim J.S."/>
            <person name="Just J."/>
            <person name="Li J."/>
            <person name="Xu J."/>
            <person name="Deng J."/>
            <person name="Kim J.A."/>
            <person name="Li J."/>
            <person name="Yu J."/>
            <person name="Meng J."/>
            <person name="Wang J."/>
            <person name="Min J."/>
            <person name="Poulain J."/>
            <person name="Wang J."/>
            <person name="Hatakeyama K."/>
            <person name="Wu K."/>
            <person name="Wang L."/>
            <person name="Fang L."/>
            <person name="Trick M."/>
            <person name="Links M.G."/>
            <person name="Zhao M."/>
            <person name="Jin M."/>
            <person name="Ramchiary N."/>
            <person name="Drou N."/>
            <person name="Berkman P.J."/>
            <person name="Cai Q."/>
            <person name="Huang Q."/>
            <person name="Li R."/>
            <person name="Tabata S."/>
            <person name="Cheng S."/>
            <person name="Zhang S."/>
            <person name="Zhang S."/>
            <person name="Huang S."/>
            <person name="Sato S."/>
            <person name="Sun S."/>
            <person name="Kwon S.J."/>
            <person name="Choi S.R."/>
            <person name="Lee T.H."/>
            <person name="Fan W."/>
            <person name="Zhao X."/>
            <person name="Tan X."/>
            <person name="Xu X."/>
            <person name="Wang Y."/>
            <person name="Qiu Y."/>
            <person name="Yin Y."/>
            <person name="Li Y."/>
            <person name="Du Y."/>
            <person name="Liao Y."/>
            <person name="Lim Y."/>
            <person name="Narusaka Y."/>
            <person name="Wang Y."/>
            <person name="Wang Z."/>
            <person name="Li Z."/>
            <person name="Wang Z."/>
            <person name="Xiong Z."/>
            <person name="Zhang Z."/>
        </authorList>
    </citation>
    <scope>NUCLEOTIDE SEQUENCE [LARGE SCALE GENOMIC DNA]</scope>
    <source>
        <strain evidence="1 2">cv. Chiifu-401-42</strain>
    </source>
</reference>
<dbReference type="AlphaFoldDB" id="M4DYK1"/>
<dbReference type="InParanoid" id="M4DYK1"/>
<keyword evidence="2" id="KW-1185">Reference proteome</keyword>
<reference evidence="1" key="3">
    <citation type="submission" date="2023-03" db="UniProtKB">
        <authorList>
            <consortium name="EnsemblPlants"/>
        </authorList>
    </citation>
    <scope>IDENTIFICATION</scope>
    <source>
        <strain evidence="1">cv. Chiifu-401-42</strain>
    </source>
</reference>
<reference evidence="1 2" key="2">
    <citation type="journal article" date="2018" name="Hortic Res">
        <title>Improved Brassica rapa reference genome by single-molecule sequencing and chromosome conformation capture technologies.</title>
        <authorList>
            <person name="Zhang L."/>
            <person name="Cai X."/>
            <person name="Wu J."/>
            <person name="Liu M."/>
            <person name="Grob S."/>
            <person name="Cheng F."/>
            <person name="Liang J."/>
            <person name="Cai C."/>
            <person name="Liu Z."/>
            <person name="Liu B."/>
            <person name="Wang F."/>
            <person name="Li S."/>
            <person name="Liu F."/>
            <person name="Li X."/>
            <person name="Cheng L."/>
            <person name="Yang W."/>
            <person name="Li M.H."/>
            <person name="Grossniklaus U."/>
            <person name="Zheng H."/>
            <person name="Wang X."/>
        </authorList>
    </citation>
    <scope>NUCLEOTIDE SEQUENCE [LARGE SCALE GENOMIC DNA]</scope>
    <source>
        <strain evidence="1 2">cv. Chiifu-401-42</strain>
    </source>
</reference>
<proteinExistence type="predicted"/>
<organism evidence="1 2">
    <name type="scientific">Brassica campestris</name>
    <name type="common">Field mustard</name>
    <dbReference type="NCBI Taxonomy" id="3711"/>
    <lineage>
        <taxon>Eukaryota</taxon>
        <taxon>Viridiplantae</taxon>
        <taxon>Streptophyta</taxon>
        <taxon>Embryophyta</taxon>
        <taxon>Tracheophyta</taxon>
        <taxon>Spermatophyta</taxon>
        <taxon>Magnoliopsida</taxon>
        <taxon>eudicotyledons</taxon>
        <taxon>Gunneridae</taxon>
        <taxon>Pentapetalae</taxon>
        <taxon>rosids</taxon>
        <taxon>malvids</taxon>
        <taxon>Brassicales</taxon>
        <taxon>Brassicaceae</taxon>
        <taxon>Brassiceae</taxon>
        <taxon>Brassica</taxon>
    </lineage>
</organism>
<name>M4DYK1_BRACM</name>
<dbReference type="EnsemblPlants" id="Bra021597.1">
    <property type="protein sequence ID" value="Bra021597.1-P"/>
    <property type="gene ID" value="Bra021597"/>
</dbReference>
<protein>
    <submittedName>
        <fullName evidence="1">Uncharacterized protein</fullName>
    </submittedName>
</protein>